<sequence length="565" mass="58665">MRYQNWSLIWKILSLLLMLGAASLAGVVMTGRQLNVIDDLNQEVIDGPAAAATLIARANVTAVRTGMAIYALVLADAPEQDAKAMADIKEARATMKERLDEATRATPSLAAEIRQIGQVYESALNGPCAETIRAGQGTDASSVQKAAALMTQECRPAIDRIYAMVADIRKKLDAIRDDQARKVTDIANATFLKAVGSVTLAILLIAGTAVYLTRTGVVTPIRGLMARLDGLGRGDLDQPVDGTGRGDEVGAMAKAVDVLRAQLGQAEQHRREQAARDERERTVLEKRERLAQAFVEQMQGLSNAFAKSSGDVASAARNLSATAEETSRQAQSVSAAAEQAASNVQTVAASAEEMAASVREINGQVSHSANVADKAFAEAEASNGRIAALASSAAAIGDVINLIKGIADQTNLLALNATIEAARAGEAGKGFAVVAAEVKQLASQTSRATEEIGTKVGEIQQATDGTVRSMTEIVRVIADIKGIASMIASAVEEQGAATGEIARNCQQAATGATQVTANIGGVGQAAEMTGAAATQLMGLSGDLSGQAASLRQTVETFVRDLNAAA</sequence>
<dbReference type="RefSeq" id="WP_407050205.1">
    <property type="nucleotide sequence ID" value="NZ_CP158568.1"/>
</dbReference>
<dbReference type="Pfam" id="PF00672">
    <property type="entry name" value="HAMP"/>
    <property type="match status" value="1"/>
</dbReference>
<comment type="similarity">
    <text evidence="4">Belongs to the methyl-accepting chemotaxis (MCP) protein family.</text>
</comment>
<dbReference type="CDD" id="cd06225">
    <property type="entry name" value="HAMP"/>
    <property type="match status" value="1"/>
</dbReference>
<dbReference type="AlphaFoldDB" id="A0AAU7XDG6"/>
<proteinExistence type="inferred from homology"/>
<keyword evidence="2" id="KW-1003">Cell membrane</keyword>
<evidence type="ECO:0000256" key="2">
    <source>
        <dbReference type="ARBA" id="ARBA00022519"/>
    </source>
</evidence>
<dbReference type="PROSITE" id="PS50885">
    <property type="entry name" value="HAMP"/>
    <property type="match status" value="1"/>
</dbReference>
<dbReference type="SUPFAM" id="SSF58104">
    <property type="entry name" value="Methyl-accepting chemotaxis protein (MCP) signaling domain"/>
    <property type="match status" value="1"/>
</dbReference>
<dbReference type="Gene3D" id="6.10.340.10">
    <property type="match status" value="1"/>
</dbReference>
<gene>
    <name evidence="9" type="ORF">ABS361_02125</name>
</gene>
<evidence type="ECO:0000259" key="6">
    <source>
        <dbReference type="PROSITE" id="PS50111"/>
    </source>
</evidence>
<dbReference type="SMART" id="SM00283">
    <property type="entry name" value="MA"/>
    <property type="match status" value="1"/>
</dbReference>
<dbReference type="PROSITE" id="PS50111">
    <property type="entry name" value="CHEMOTAXIS_TRANSDUC_2"/>
    <property type="match status" value="1"/>
</dbReference>
<evidence type="ECO:0000256" key="4">
    <source>
        <dbReference type="ARBA" id="ARBA00029447"/>
    </source>
</evidence>
<dbReference type="InterPro" id="IPR003660">
    <property type="entry name" value="HAMP_dom"/>
</dbReference>
<reference evidence="9" key="1">
    <citation type="submission" date="2024-06" db="EMBL/GenBank/DDBJ databases">
        <title>Methylostella associata gen. nov., sp. nov., a novel Ancalomicrobiaceae-affiliated facultatively methylotrophic bacteria that feed on methanotrophs of the genus Methylococcus.</title>
        <authorList>
            <person name="Saltykova V."/>
            <person name="Danilova O.V."/>
            <person name="Oshkin I.Y."/>
            <person name="Belova S.E."/>
            <person name="Pimenov N.V."/>
            <person name="Dedysh S.N."/>
        </authorList>
    </citation>
    <scope>NUCLEOTIDE SEQUENCE</scope>
    <source>
        <strain evidence="9">S20</strain>
    </source>
</reference>
<name>A0AAU7XDG6_9HYPH</name>
<organism evidence="9">
    <name type="scientific">Methyloraptor flagellatus</name>
    <dbReference type="NCBI Taxonomy" id="3162530"/>
    <lineage>
        <taxon>Bacteria</taxon>
        <taxon>Pseudomonadati</taxon>
        <taxon>Pseudomonadota</taxon>
        <taxon>Alphaproteobacteria</taxon>
        <taxon>Hyphomicrobiales</taxon>
        <taxon>Ancalomicrobiaceae</taxon>
        <taxon>Methyloraptor</taxon>
    </lineage>
</organism>
<evidence type="ECO:0000256" key="1">
    <source>
        <dbReference type="ARBA" id="ARBA00004429"/>
    </source>
</evidence>
<dbReference type="GO" id="GO:0005886">
    <property type="term" value="C:plasma membrane"/>
    <property type="evidence" value="ECO:0007669"/>
    <property type="project" value="UniProtKB-SubCell"/>
</dbReference>
<protein>
    <submittedName>
        <fullName evidence="9">Methyl-accepting chemotaxis protein</fullName>
    </submittedName>
</protein>
<feature type="domain" description="T-SNARE coiled-coil homology" evidence="7">
    <location>
        <begin position="460"/>
        <end position="522"/>
    </location>
</feature>
<dbReference type="Pfam" id="PF00015">
    <property type="entry name" value="MCPsignal"/>
    <property type="match status" value="1"/>
</dbReference>
<dbReference type="Gene3D" id="1.10.287.950">
    <property type="entry name" value="Methyl-accepting chemotaxis protein"/>
    <property type="match status" value="1"/>
</dbReference>
<dbReference type="InterPro" id="IPR004090">
    <property type="entry name" value="Chemotax_Me-accpt_rcpt"/>
</dbReference>
<dbReference type="GO" id="GO:0006935">
    <property type="term" value="P:chemotaxis"/>
    <property type="evidence" value="ECO:0007669"/>
    <property type="project" value="InterPro"/>
</dbReference>
<comment type="subcellular location">
    <subcellularLocation>
        <location evidence="1">Cell inner membrane</location>
        <topology evidence="1">Multi-pass membrane protein</topology>
    </subcellularLocation>
</comment>
<evidence type="ECO:0000259" key="8">
    <source>
        <dbReference type="PROSITE" id="PS50885"/>
    </source>
</evidence>
<dbReference type="PANTHER" id="PTHR32089:SF112">
    <property type="entry name" value="LYSOZYME-LIKE PROTEIN-RELATED"/>
    <property type="match status" value="1"/>
</dbReference>
<dbReference type="KEGG" id="mflg:ABS361_02125"/>
<keyword evidence="3 5" id="KW-0807">Transducer</keyword>
<dbReference type="GO" id="GO:0007165">
    <property type="term" value="P:signal transduction"/>
    <property type="evidence" value="ECO:0007669"/>
    <property type="project" value="UniProtKB-KW"/>
</dbReference>
<feature type="domain" description="HAMP" evidence="8">
    <location>
        <begin position="215"/>
        <end position="268"/>
    </location>
</feature>
<feature type="domain" description="Methyl-accepting transducer" evidence="6">
    <location>
        <begin position="308"/>
        <end position="544"/>
    </location>
</feature>
<dbReference type="PRINTS" id="PR00260">
    <property type="entry name" value="CHEMTRNSDUCR"/>
</dbReference>
<keyword evidence="2" id="KW-0997">Cell inner membrane</keyword>
<dbReference type="EMBL" id="CP158568">
    <property type="protein sequence ID" value="XBY45116.1"/>
    <property type="molecule type" value="Genomic_DNA"/>
</dbReference>
<dbReference type="InterPro" id="IPR000727">
    <property type="entry name" value="T_SNARE_dom"/>
</dbReference>
<evidence type="ECO:0000256" key="5">
    <source>
        <dbReference type="PROSITE-ProRule" id="PRU00284"/>
    </source>
</evidence>
<dbReference type="GO" id="GO:0004888">
    <property type="term" value="F:transmembrane signaling receptor activity"/>
    <property type="evidence" value="ECO:0007669"/>
    <property type="project" value="InterPro"/>
</dbReference>
<evidence type="ECO:0000313" key="9">
    <source>
        <dbReference type="EMBL" id="XBY45116.1"/>
    </source>
</evidence>
<evidence type="ECO:0000259" key="7">
    <source>
        <dbReference type="PROSITE" id="PS50192"/>
    </source>
</evidence>
<keyword evidence="2" id="KW-0472">Membrane</keyword>
<dbReference type="PROSITE" id="PS50192">
    <property type="entry name" value="T_SNARE"/>
    <property type="match status" value="1"/>
</dbReference>
<evidence type="ECO:0000256" key="3">
    <source>
        <dbReference type="ARBA" id="ARBA00023224"/>
    </source>
</evidence>
<dbReference type="PANTHER" id="PTHR32089">
    <property type="entry name" value="METHYL-ACCEPTING CHEMOTAXIS PROTEIN MCPB"/>
    <property type="match status" value="1"/>
</dbReference>
<dbReference type="InterPro" id="IPR004089">
    <property type="entry name" value="MCPsignal_dom"/>
</dbReference>
<accession>A0AAU7XDG6</accession>
<dbReference type="SMART" id="SM00304">
    <property type="entry name" value="HAMP"/>
    <property type="match status" value="1"/>
</dbReference>